<organism evidence="1 2">
    <name type="scientific">Candidatus Enterococcus lowellii</name>
    <dbReference type="NCBI Taxonomy" id="2230877"/>
    <lineage>
        <taxon>Bacteria</taxon>
        <taxon>Bacillati</taxon>
        <taxon>Bacillota</taxon>
        <taxon>Bacilli</taxon>
        <taxon>Lactobacillales</taxon>
        <taxon>Enterococcaceae</taxon>
        <taxon>Enterococcus</taxon>
    </lineage>
</organism>
<dbReference type="Pfam" id="PF12643">
    <property type="entry name" value="MazG-like"/>
    <property type="match status" value="1"/>
</dbReference>
<protein>
    <recommendedName>
        <fullName evidence="3">Nucleotide pyrophosphohydrolase</fullName>
    </recommendedName>
</protein>
<evidence type="ECO:0000313" key="1">
    <source>
        <dbReference type="EMBL" id="WYJ75694.1"/>
    </source>
</evidence>
<evidence type="ECO:0008006" key="3">
    <source>
        <dbReference type="Google" id="ProtNLM"/>
    </source>
</evidence>
<reference evidence="1 2" key="2">
    <citation type="submission" date="2024-03" db="EMBL/GenBank/DDBJ databases">
        <title>The Genome Sequence of Enterococcus sp. DIV2402.</title>
        <authorList>
            <consortium name="The Broad Institute Genomics Platform"/>
            <consortium name="The Broad Institute Microbial Omics Core"/>
            <consortium name="The Broad Institute Genomic Center for Infectious Diseases"/>
            <person name="Earl A."/>
            <person name="Manson A."/>
            <person name="Gilmore M."/>
            <person name="Schwartman J."/>
            <person name="Shea T."/>
            <person name="Abouelleil A."/>
            <person name="Cao P."/>
            <person name="Chapman S."/>
            <person name="Cusick C."/>
            <person name="Young S."/>
            <person name="Neafsey D."/>
            <person name="Nusbaum C."/>
            <person name="Birren B."/>
        </authorList>
    </citation>
    <scope>NUCLEOTIDE SEQUENCE [LARGE SCALE GENOMIC DNA]</scope>
    <source>
        <strain evidence="1 2">DIV2402</strain>
    </source>
</reference>
<dbReference type="CDD" id="cd11537">
    <property type="entry name" value="NTP-PPase_RS21-C6_like"/>
    <property type="match status" value="1"/>
</dbReference>
<dbReference type="Proteomes" id="UP000664701">
    <property type="component" value="Chromosome"/>
</dbReference>
<reference evidence="1 2" key="1">
    <citation type="submission" date="2021-03" db="EMBL/GenBank/DDBJ databases">
        <authorList>
            <person name="Gilmore M.S."/>
            <person name="Schwartzman J."/>
            <person name="Van Tyne D."/>
            <person name="Martin M."/>
            <person name="Earl A.M."/>
            <person name="Manson A.L."/>
            <person name="Straub T."/>
            <person name="Salamzade R."/>
            <person name="Saavedra J."/>
            <person name="Lebreton F."/>
            <person name="Prichula J."/>
            <person name="Schaufler K."/>
            <person name="Gaca A."/>
            <person name="Sgardioli B."/>
            <person name="Wagenaar J."/>
            <person name="Strong T."/>
        </authorList>
    </citation>
    <scope>NUCLEOTIDE SEQUENCE [LARGE SCALE GENOMIC DNA]</scope>
    <source>
        <strain evidence="1 2">DIV2402</strain>
    </source>
</reference>
<keyword evidence="2" id="KW-1185">Reference proteome</keyword>
<accession>A0ABZ2SP79</accession>
<dbReference type="PANTHER" id="PTHR46523">
    <property type="entry name" value="DCTP PYROPHOSPHATASE 1"/>
    <property type="match status" value="1"/>
</dbReference>
<dbReference type="PANTHER" id="PTHR46523:SF1">
    <property type="entry name" value="DCTP PYROPHOSPHATASE 1"/>
    <property type="match status" value="1"/>
</dbReference>
<dbReference type="PIRSF" id="PIRSF029826">
    <property type="entry name" value="UCP029826_pph"/>
    <property type="match status" value="1"/>
</dbReference>
<evidence type="ECO:0000313" key="2">
    <source>
        <dbReference type="Proteomes" id="UP000664701"/>
    </source>
</evidence>
<dbReference type="InterPro" id="IPR025984">
    <property type="entry name" value="DCTPP"/>
</dbReference>
<dbReference type="InterPro" id="IPR052555">
    <property type="entry name" value="dCTP_Pyrophosphatase"/>
</dbReference>
<name>A0ABZ2SP79_9ENTE</name>
<dbReference type="SUPFAM" id="SSF101386">
    <property type="entry name" value="all-alpha NTP pyrophosphatases"/>
    <property type="match status" value="1"/>
</dbReference>
<dbReference type="RefSeq" id="WP_207941509.1">
    <property type="nucleotide sequence ID" value="NZ_CP147251.1"/>
</dbReference>
<proteinExistence type="predicted"/>
<sequence length="101" mass="11672">MSLKPTIDQINQFRDERNWRPFHNAKDLAISISIEAAELLEDFQWVSADEGVEKNLANIKEEIADVLIYTLMLSDNLGLDVEEIIQEKLEKNAIKYPIDKI</sequence>
<dbReference type="EMBL" id="CP147251">
    <property type="protein sequence ID" value="WYJ75694.1"/>
    <property type="molecule type" value="Genomic_DNA"/>
</dbReference>
<dbReference type="Gene3D" id="1.10.287.1080">
    <property type="entry name" value="MazG-like"/>
    <property type="match status" value="1"/>
</dbReference>
<gene>
    <name evidence="1" type="ORF">DOK78_000270</name>
</gene>